<name>A0AAD6Q488_9ROSI</name>
<evidence type="ECO:0000313" key="2">
    <source>
        <dbReference type="Proteomes" id="UP001164929"/>
    </source>
</evidence>
<gene>
    <name evidence="1" type="ORF">NC653_029284</name>
</gene>
<sequence>MCSICHNCRRIIMKVLAVLEKEFPLKACNNEGFGSYIMLCLPMLEKELPGYVHRMLYPIESFLAMARWWKHAAMAQKG</sequence>
<protein>
    <submittedName>
        <fullName evidence="1">Uncharacterized protein</fullName>
    </submittedName>
</protein>
<keyword evidence="2" id="KW-1185">Reference proteome</keyword>
<dbReference type="AlphaFoldDB" id="A0AAD6Q488"/>
<comment type="caution">
    <text evidence="1">The sequence shown here is derived from an EMBL/GenBank/DDBJ whole genome shotgun (WGS) entry which is preliminary data.</text>
</comment>
<accession>A0AAD6Q488</accession>
<proteinExistence type="predicted"/>
<evidence type="ECO:0000313" key="1">
    <source>
        <dbReference type="EMBL" id="KAJ6977330.1"/>
    </source>
</evidence>
<dbReference type="EMBL" id="JAQIZT010000012">
    <property type="protein sequence ID" value="KAJ6977330.1"/>
    <property type="molecule type" value="Genomic_DNA"/>
</dbReference>
<reference evidence="1" key="1">
    <citation type="journal article" date="2023" name="Mol. Ecol. Resour.">
        <title>Chromosome-level genome assembly of a triploid poplar Populus alba 'Berolinensis'.</title>
        <authorList>
            <person name="Chen S."/>
            <person name="Yu Y."/>
            <person name="Wang X."/>
            <person name="Wang S."/>
            <person name="Zhang T."/>
            <person name="Zhou Y."/>
            <person name="He R."/>
            <person name="Meng N."/>
            <person name="Wang Y."/>
            <person name="Liu W."/>
            <person name="Liu Z."/>
            <person name="Liu J."/>
            <person name="Guo Q."/>
            <person name="Huang H."/>
            <person name="Sederoff R.R."/>
            <person name="Wang G."/>
            <person name="Qu G."/>
            <person name="Chen S."/>
        </authorList>
    </citation>
    <scope>NUCLEOTIDE SEQUENCE</scope>
    <source>
        <strain evidence="1">SC-2020</strain>
    </source>
</reference>
<organism evidence="1 2">
    <name type="scientific">Populus alba x Populus x berolinensis</name>
    <dbReference type="NCBI Taxonomy" id="444605"/>
    <lineage>
        <taxon>Eukaryota</taxon>
        <taxon>Viridiplantae</taxon>
        <taxon>Streptophyta</taxon>
        <taxon>Embryophyta</taxon>
        <taxon>Tracheophyta</taxon>
        <taxon>Spermatophyta</taxon>
        <taxon>Magnoliopsida</taxon>
        <taxon>eudicotyledons</taxon>
        <taxon>Gunneridae</taxon>
        <taxon>Pentapetalae</taxon>
        <taxon>rosids</taxon>
        <taxon>fabids</taxon>
        <taxon>Malpighiales</taxon>
        <taxon>Salicaceae</taxon>
        <taxon>Saliceae</taxon>
        <taxon>Populus</taxon>
    </lineage>
</organism>
<dbReference type="Proteomes" id="UP001164929">
    <property type="component" value="Chromosome 12"/>
</dbReference>